<evidence type="ECO:0000256" key="1">
    <source>
        <dbReference type="SAM" id="MobiDB-lite"/>
    </source>
</evidence>
<protein>
    <recommendedName>
        <fullName evidence="4">RNase H type-1 domain-containing protein</fullName>
    </recommendedName>
</protein>
<organism evidence="2 3">
    <name type="scientific">Ricinus communis</name>
    <name type="common">Castor bean</name>
    <dbReference type="NCBI Taxonomy" id="3988"/>
    <lineage>
        <taxon>Eukaryota</taxon>
        <taxon>Viridiplantae</taxon>
        <taxon>Streptophyta</taxon>
        <taxon>Embryophyta</taxon>
        <taxon>Tracheophyta</taxon>
        <taxon>Spermatophyta</taxon>
        <taxon>Magnoliopsida</taxon>
        <taxon>eudicotyledons</taxon>
        <taxon>Gunneridae</taxon>
        <taxon>Pentapetalae</taxon>
        <taxon>rosids</taxon>
        <taxon>fabids</taxon>
        <taxon>Malpighiales</taxon>
        <taxon>Euphorbiaceae</taxon>
        <taxon>Acalyphoideae</taxon>
        <taxon>Acalypheae</taxon>
        <taxon>Ricinus</taxon>
    </lineage>
</organism>
<name>B9RPM8_RICCO</name>
<reference evidence="3" key="1">
    <citation type="journal article" date="2010" name="Nat. Biotechnol.">
        <title>Draft genome sequence of the oilseed species Ricinus communis.</title>
        <authorList>
            <person name="Chan A.P."/>
            <person name="Crabtree J."/>
            <person name="Zhao Q."/>
            <person name="Lorenzi H."/>
            <person name="Orvis J."/>
            <person name="Puiu D."/>
            <person name="Melake-Berhan A."/>
            <person name="Jones K.M."/>
            <person name="Redman J."/>
            <person name="Chen G."/>
            <person name="Cahoon E.B."/>
            <person name="Gedil M."/>
            <person name="Stanke M."/>
            <person name="Haas B.J."/>
            <person name="Wortman J.R."/>
            <person name="Fraser-Liggett C.M."/>
            <person name="Ravel J."/>
            <person name="Rabinowicz P.D."/>
        </authorList>
    </citation>
    <scope>NUCLEOTIDE SEQUENCE [LARGE SCALE GENOMIC DNA]</scope>
    <source>
        <strain evidence="3">cv. Hale</strain>
    </source>
</reference>
<feature type="region of interest" description="Disordered" evidence="1">
    <location>
        <begin position="1"/>
        <end position="24"/>
    </location>
</feature>
<dbReference type="EMBL" id="EQ973796">
    <property type="protein sequence ID" value="EEF46644.1"/>
    <property type="molecule type" value="Genomic_DNA"/>
</dbReference>
<dbReference type="AlphaFoldDB" id="B9RPM8"/>
<proteinExistence type="predicted"/>
<dbReference type="InParanoid" id="B9RPM8"/>
<dbReference type="Proteomes" id="UP000008311">
    <property type="component" value="Unassembled WGS sequence"/>
</dbReference>
<gene>
    <name evidence="2" type="ORF">RCOM_1545870</name>
</gene>
<sequence>MVGSPETAPTAISYAPSGSTGWSAPSPNVIKVNIDAAANARGTCKVISLVARDTNGKILWCLGRKIPNISAAPVLEAMGLREALFLLVIMKSNILS</sequence>
<evidence type="ECO:0000313" key="3">
    <source>
        <dbReference type="Proteomes" id="UP000008311"/>
    </source>
</evidence>
<evidence type="ECO:0000313" key="2">
    <source>
        <dbReference type="EMBL" id="EEF46644.1"/>
    </source>
</evidence>
<evidence type="ECO:0008006" key="4">
    <source>
        <dbReference type="Google" id="ProtNLM"/>
    </source>
</evidence>
<accession>B9RPM8</accession>
<keyword evidence="3" id="KW-1185">Reference proteome</keyword>